<gene>
    <name evidence="1" type="ORF">DPMN_137919</name>
</gene>
<dbReference type="AlphaFoldDB" id="A0A9D4G652"/>
<accession>A0A9D4G652</accession>
<reference evidence="1" key="1">
    <citation type="journal article" date="2019" name="bioRxiv">
        <title>The Genome of the Zebra Mussel, Dreissena polymorpha: A Resource for Invasive Species Research.</title>
        <authorList>
            <person name="McCartney M.A."/>
            <person name="Auch B."/>
            <person name="Kono T."/>
            <person name="Mallez S."/>
            <person name="Zhang Y."/>
            <person name="Obille A."/>
            <person name="Becker A."/>
            <person name="Abrahante J.E."/>
            <person name="Garbe J."/>
            <person name="Badalamenti J.P."/>
            <person name="Herman A."/>
            <person name="Mangelson H."/>
            <person name="Liachko I."/>
            <person name="Sullivan S."/>
            <person name="Sone E.D."/>
            <person name="Koren S."/>
            <person name="Silverstein K.A.T."/>
            <person name="Beckman K.B."/>
            <person name="Gohl D.M."/>
        </authorList>
    </citation>
    <scope>NUCLEOTIDE SEQUENCE</scope>
    <source>
        <strain evidence="1">Duluth1</strain>
        <tissue evidence="1">Whole animal</tissue>
    </source>
</reference>
<sequence>MTSTLLKISKERKAGVGKVESHLLLIVHDQRHVFLLKCKILDHWLYPGARQYSSWSYNIAMVNIAKQEI</sequence>
<keyword evidence="2" id="KW-1185">Reference proteome</keyword>
<dbReference type="Proteomes" id="UP000828390">
    <property type="component" value="Unassembled WGS sequence"/>
</dbReference>
<dbReference type="EMBL" id="JAIWYP010000006">
    <property type="protein sequence ID" value="KAH3809546.1"/>
    <property type="molecule type" value="Genomic_DNA"/>
</dbReference>
<evidence type="ECO:0000313" key="1">
    <source>
        <dbReference type="EMBL" id="KAH3809546.1"/>
    </source>
</evidence>
<protein>
    <submittedName>
        <fullName evidence="1">Uncharacterized protein</fullName>
    </submittedName>
</protein>
<proteinExistence type="predicted"/>
<reference evidence="1" key="2">
    <citation type="submission" date="2020-11" db="EMBL/GenBank/DDBJ databases">
        <authorList>
            <person name="McCartney M.A."/>
            <person name="Auch B."/>
            <person name="Kono T."/>
            <person name="Mallez S."/>
            <person name="Becker A."/>
            <person name="Gohl D.M."/>
            <person name="Silverstein K.A.T."/>
            <person name="Koren S."/>
            <person name="Bechman K.B."/>
            <person name="Herman A."/>
            <person name="Abrahante J.E."/>
            <person name="Garbe J."/>
        </authorList>
    </citation>
    <scope>NUCLEOTIDE SEQUENCE</scope>
    <source>
        <strain evidence="1">Duluth1</strain>
        <tissue evidence="1">Whole animal</tissue>
    </source>
</reference>
<organism evidence="1 2">
    <name type="scientific">Dreissena polymorpha</name>
    <name type="common">Zebra mussel</name>
    <name type="synonym">Mytilus polymorpha</name>
    <dbReference type="NCBI Taxonomy" id="45954"/>
    <lineage>
        <taxon>Eukaryota</taxon>
        <taxon>Metazoa</taxon>
        <taxon>Spiralia</taxon>
        <taxon>Lophotrochozoa</taxon>
        <taxon>Mollusca</taxon>
        <taxon>Bivalvia</taxon>
        <taxon>Autobranchia</taxon>
        <taxon>Heteroconchia</taxon>
        <taxon>Euheterodonta</taxon>
        <taxon>Imparidentia</taxon>
        <taxon>Neoheterodontei</taxon>
        <taxon>Myida</taxon>
        <taxon>Dreissenoidea</taxon>
        <taxon>Dreissenidae</taxon>
        <taxon>Dreissena</taxon>
    </lineage>
</organism>
<evidence type="ECO:0000313" key="2">
    <source>
        <dbReference type="Proteomes" id="UP000828390"/>
    </source>
</evidence>
<name>A0A9D4G652_DREPO</name>
<comment type="caution">
    <text evidence="1">The sequence shown here is derived from an EMBL/GenBank/DDBJ whole genome shotgun (WGS) entry which is preliminary data.</text>
</comment>